<organism evidence="1 2">
    <name type="scientific">Coemansia aciculifera</name>
    <dbReference type="NCBI Taxonomy" id="417176"/>
    <lineage>
        <taxon>Eukaryota</taxon>
        <taxon>Fungi</taxon>
        <taxon>Fungi incertae sedis</taxon>
        <taxon>Zoopagomycota</taxon>
        <taxon>Kickxellomycotina</taxon>
        <taxon>Kickxellomycetes</taxon>
        <taxon>Kickxellales</taxon>
        <taxon>Kickxellaceae</taxon>
        <taxon>Coemansia</taxon>
    </lineage>
</organism>
<evidence type="ECO:0000313" key="2">
    <source>
        <dbReference type="Proteomes" id="UP001139981"/>
    </source>
</evidence>
<protein>
    <submittedName>
        <fullName evidence="1">Serine/threonine protein kinase</fullName>
    </submittedName>
</protein>
<keyword evidence="1" id="KW-0418">Kinase</keyword>
<gene>
    <name evidence="1" type="primary">HRK1_3</name>
    <name evidence="1" type="ORF">IWW38_004181</name>
</gene>
<evidence type="ECO:0000313" key="1">
    <source>
        <dbReference type="EMBL" id="KAJ2890357.1"/>
    </source>
</evidence>
<name>A0ACC1LYK6_9FUNG</name>
<reference evidence="1" key="1">
    <citation type="submission" date="2022-07" db="EMBL/GenBank/DDBJ databases">
        <title>Phylogenomic reconstructions and comparative analyses of Kickxellomycotina fungi.</title>
        <authorList>
            <person name="Reynolds N.K."/>
            <person name="Stajich J.E."/>
            <person name="Barry K."/>
            <person name="Grigoriev I.V."/>
            <person name="Crous P."/>
            <person name="Smith M.E."/>
        </authorList>
    </citation>
    <scope>NUCLEOTIDE SEQUENCE</scope>
    <source>
        <strain evidence="1">CBS 190363</strain>
    </source>
</reference>
<keyword evidence="2" id="KW-1185">Reference proteome</keyword>
<feature type="non-terminal residue" evidence="1">
    <location>
        <position position="1"/>
    </location>
</feature>
<accession>A0ACC1LYK6</accession>
<keyword evidence="1" id="KW-0723">Serine/threonine-protein kinase</keyword>
<keyword evidence="1" id="KW-0808">Transferase</keyword>
<dbReference type="EMBL" id="JANBVB010001389">
    <property type="protein sequence ID" value="KAJ2890357.1"/>
    <property type="molecule type" value="Genomic_DNA"/>
</dbReference>
<dbReference type="Proteomes" id="UP001139981">
    <property type="component" value="Unassembled WGS sequence"/>
</dbReference>
<proteinExistence type="predicted"/>
<comment type="caution">
    <text evidence="1">The sequence shown here is derived from an EMBL/GenBank/DDBJ whole genome shotgun (WGS) entry which is preliminary data.</text>
</comment>
<sequence length="289" mass="32384">TLACAKNRGSEEVPPPPPCAQQSRRMLMEMGIAMNVQHENVIRTLQVIAEPDSRCYLVQEACTIDLFTLVQRGQAAHGGGMTESEIGGYFRQLVCGVQYLHSIGIAHRDLKLDNVCVTQHGILKIVDFGCATLFRRRAHQKQSQSVTTNKASGGHHWHRRLYVETLSTSVCGSDPYMAPELFHNPGKYAAAMVDVWALGIIYFALRFVQFPWSAANVLRDQGFQRFVLSPDEFYEKWFPREERWSGAMVRKPAAANPHRHSPGALLRRILVVNPATRPSIGVLAFLTSK</sequence>